<dbReference type="Gene3D" id="3.90.190.10">
    <property type="entry name" value="Protein tyrosine phosphatase superfamily"/>
    <property type="match status" value="1"/>
</dbReference>
<dbReference type="Proteomes" id="UP001140949">
    <property type="component" value="Unassembled WGS sequence"/>
</dbReference>
<evidence type="ECO:0000313" key="3">
    <source>
        <dbReference type="Proteomes" id="UP001140949"/>
    </source>
</evidence>
<dbReference type="EMBL" id="JANAVB010018198">
    <property type="protein sequence ID" value="KAJ6829719.1"/>
    <property type="molecule type" value="Genomic_DNA"/>
</dbReference>
<name>A0AAX6GLQ7_IRIPA</name>
<reference evidence="2" key="2">
    <citation type="submission" date="2023-04" db="EMBL/GenBank/DDBJ databases">
        <authorList>
            <person name="Bruccoleri R.E."/>
            <person name="Oakeley E.J."/>
            <person name="Faust A.-M."/>
            <person name="Dessus-Babus S."/>
            <person name="Altorfer M."/>
            <person name="Burckhardt D."/>
            <person name="Oertli M."/>
            <person name="Naumann U."/>
            <person name="Petersen F."/>
            <person name="Wong J."/>
        </authorList>
    </citation>
    <scope>NUCLEOTIDE SEQUENCE</scope>
    <source>
        <strain evidence="2">GSM-AAB239-AS_SAM_17_03QT</strain>
        <tissue evidence="2">Leaf</tissue>
    </source>
</reference>
<dbReference type="PANTHER" id="PTHR31126">
    <property type="entry name" value="TYROSINE-PROTEIN PHOSPHATASE"/>
    <property type="match status" value="1"/>
</dbReference>
<accession>A0AAX6GLQ7</accession>
<dbReference type="GO" id="GO:0005737">
    <property type="term" value="C:cytoplasm"/>
    <property type="evidence" value="ECO:0007669"/>
    <property type="project" value="TreeGrafter"/>
</dbReference>
<comment type="caution">
    <text evidence="2">The sequence shown here is derived from an EMBL/GenBank/DDBJ whole genome shotgun (WGS) entry which is preliminary data.</text>
</comment>
<dbReference type="GO" id="GO:0016791">
    <property type="term" value="F:phosphatase activity"/>
    <property type="evidence" value="ECO:0007669"/>
    <property type="project" value="InterPro"/>
</dbReference>
<organism evidence="2 3">
    <name type="scientific">Iris pallida</name>
    <name type="common">Sweet iris</name>
    <dbReference type="NCBI Taxonomy" id="29817"/>
    <lineage>
        <taxon>Eukaryota</taxon>
        <taxon>Viridiplantae</taxon>
        <taxon>Streptophyta</taxon>
        <taxon>Embryophyta</taxon>
        <taxon>Tracheophyta</taxon>
        <taxon>Spermatophyta</taxon>
        <taxon>Magnoliopsida</taxon>
        <taxon>Liliopsida</taxon>
        <taxon>Asparagales</taxon>
        <taxon>Iridaceae</taxon>
        <taxon>Iridoideae</taxon>
        <taxon>Irideae</taxon>
        <taxon>Iris</taxon>
    </lineage>
</organism>
<dbReference type="PANTHER" id="PTHR31126:SF46">
    <property type="entry name" value="TYROSINE-PROTEIN PHOSPHATASE DSP5"/>
    <property type="match status" value="1"/>
</dbReference>
<dbReference type="Pfam" id="PF03162">
    <property type="entry name" value="Y_phosphatase2"/>
    <property type="match status" value="1"/>
</dbReference>
<dbReference type="InterPro" id="IPR029021">
    <property type="entry name" value="Prot-tyrosine_phosphatase-like"/>
</dbReference>
<sequence>MMILEIPEEDRDPSMAAAAAKGGADLFLPPPPNFAKVDLGIYRSGFPNADNLGFLGALNLRSVVYLCPERYADANAEFVRSHGIRLFQFPIEVSKIQGIILF</sequence>
<evidence type="ECO:0000313" key="2">
    <source>
        <dbReference type="EMBL" id="KAJ6829719.1"/>
    </source>
</evidence>
<gene>
    <name evidence="2" type="ORF">M6B38_356260</name>
</gene>
<dbReference type="InterPro" id="IPR020428">
    <property type="entry name" value="PFA-DSPs"/>
</dbReference>
<reference evidence="2" key="1">
    <citation type="journal article" date="2023" name="GigaByte">
        <title>Genome assembly of the bearded iris, Iris pallida Lam.</title>
        <authorList>
            <person name="Bruccoleri R.E."/>
            <person name="Oakeley E.J."/>
            <person name="Faust A.M.E."/>
            <person name="Altorfer M."/>
            <person name="Dessus-Babus S."/>
            <person name="Burckhardt D."/>
            <person name="Oertli M."/>
            <person name="Naumann U."/>
            <person name="Petersen F."/>
            <person name="Wong J."/>
        </authorList>
    </citation>
    <scope>NUCLEOTIDE SEQUENCE</scope>
    <source>
        <strain evidence="2">GSM-AAB239-AS_SAM_17_03QT</strain>
    </source>
</reference>
<evidence type="ECO:0000256" key="1">
    <source>
        <dbReference type="ARBA" id="ARBA00022801"/>
    </source>
</evidence>
<keyword evidence="3" id="KW-1185">Reference proteome</keyword>
<protein>
    <submittedName>
        <fullName evidence="2">Tyrosine-protein phosphatase</fullName>
    </submittedName>
</protein>
<dbReference type="PRINTS" id="PR01911">
    <property type="entry name" value="PFDSPHPHTASE"/>
</dbReference>
<keyword evidence="1" id="KW-0378">Hydrolase</keyword>
<dbReference type="InterPro" id="IPR004861">
    <property type="entry name" value="Siw14-like"/>
</dbReference>
<proteinExistence type="predicted"/>
<dbReference type="AlphaFoldDB" id="A0AAX6GLQ7"/>
<dbReference type="SUPFAM" id="SSF52799">
    <property type="entry name" value="(Phosphotyrosine protein) phosphatases II"/>
    <property type="match status" value="1"/>
</dbReference>